<name>A0A419V6T4_9BACL</name>
<dbReference type="Proteomes" id="UP000285120">
    <property type="component" value="Unassembled WGS sequence"/>
</dbReference>
<feature type="chain" id="PRO_5039407427" evidence="1">
    <location>
        <begin position="20"/>
        <end position="154"/>
    </location>
</feature>
<dbReference type="InterPro" id="IPR038144">
    <property type="entry name" value="IPI"/>
</dbReference>
<dbReference type="OrthoDB" id="1357684at2"/>
<dbReference type="AlphaFoldDB" id="A0A419V6T4"/>
<keyword evidence="1" id="KW-0732">Signal</keyword>
<dbReference type="Pfam" id="PF12690">
    <property type="entry name" value="BsuPI"/>
    <property type="match status" value="1"/>
</dbReference>
<evidence type="ECO:0000313" key="4">
    <source>
        <dbReference type="Proteomes" id="UP000285120"/>
    </source>
</evidence>
<accession>A0A419V6T4</accession>
<organism evidence="3 4">
    <name type="scientific">Sinobaca qinghaiensis</name>
    <dbReference type="NCBI Taxonomy" id="342944"/>
    <lineage>
        <taxon>Bacteria</taxon>
        <taxon>Bacillati</taxon>
        <taxon>Bacillota</taxon>
        <taxon>Bacilli</taxon>
        <taxon>Bacillales</taxon>
        <taxon>Sporolactobacillaceae</taxon>
        <taxon>Sinobaca</taxon>
    </lineage>
</organism>
<dbReference type="PROSITE" id="PS51257">
    <property type="entry name" value="PROKAR_LIPOPROTEIN"/>
    <property type="match status" value="1"/>
</dbReference>
<gene>
    <name evidence="3" type="ORF">ATL39_1317</name>
</gene>
<comment type="caution">
    <text evidence="3">The sequence shown here is derived from an EMBL/GenBank/DDBJ whole genome shotgun (WGS) entry which is preliminary data.</text>
</comment>
<feature type="domain" description="Intracellular proteinase inhibitor BsuPI" evidence="2">
    <location>
        <begin position="45"/>
        <end position="134"/>
    </location>
</feature>
<proteinExistence type="predicted"/>
<evidence type="ECO:0000313" key="3">
    <source>
        <dbReference type="EMBL" id="RKD75616.1"/>
    </source>
</evidence>
<evidence type="ECO:0000259" key="2">
    <source>
        <dbReference type="Pfam" id="PF12690"/>
    </source>
</evidence>
<dbReference type="InterPro" id="IPR020481">
    <property type="entry name" value="Intracell_prot_inh_BsuPI"/>
</dbReference>
<sequence>MRWLAAGFMVIMLFTGCGAAEVEEVESGESSMHTEEWELSGGFDEEEYTWEFDFNNISGEPLDLAFNSGQEINVSIYKEGESEPVYNYADEKVFTQSLKEITIRDGNTRKWEEDVDFDLMEPGNYTISFELLVSEINGTTPEQPIELEDHFSIE</sequence>
<dbReference type="RefSeq" id="WP_120192480.1">
    <property type="nucleotide sequence ID" value="NZ_RAPK01000007.1"/>
</dbReference>
<evidence type="ECO:0000256" key="1">
    <source>
        <dbReference type="SAM" id="SignalP"/>
    </source>
</evidence>
<protein>
    <submittedName>
        <fullName evidence="3">Intracellular proteinase inhibitor BsuPI</fullName>
    </submittedName>
</protein>
<feature type="signal peptide" evidence="1">
    <location>
        <begin position="1"/>
        <end position="19"/>
    </location>
</feature>
<reference evidence="3 4" key="1">
    <citation type="submission" date="2018-09" db="EMBL/GenBank/DDBJ databases">
        <title>Genomic Encyclopedia of Archaeal and Bacterial Type Strains, Phase II (KMG-II): from individual species to whole genera.</title>
        <authorList>
            <person name="Goeker M."/>
        </authorList>
    </citation>
    <scope>NUCLEOTIDE SEQUENCE [LARGE SCALE GENOMIC DNA]</scope>
    <source>
        <strain evidence="3 4">DSM 17008</strain>
    </source>
</reference>
<keyword evidence="4" id="KW-1185">Reference proteome</keyword>
<dbReference type="Gene3D" id="2.60.40.2360">
    <property type="entry name" value="Intracellular proteinase inhibitor BsuPI"/>
    <property type="match status" value="1"/>
</dbReference>
<dbReference type="EMBL" id="RAPK01000007">
    <property type="protein sequence ID" value="RKD75616.1"/>
    <property type="molecule type" value="Genomic_DNA"/>
</dbReference>